<keyword evidence="2" id="KW-1185">Reference proteome</keyword>
<dbReference type="OrthoDB" id="74312at2"/>
<dbReference type="Proteomes" id="UP000268973">
    <property type="component" value="Unassembled WGS sequence"/>
</dbReference>
<evidence type="ECO:0000313" key="1">
    <source>
        <dbReference type="EMBL" id="RTZ17588.1"/>
    </source>
</evidence>
<sequence length="224" mass="25656">MKKLIMVVLLLVGIGCAAGGYYIFYYKPQQDALAQEALEKSQEAPITPLDIVEEEEEAPPKAPVTDYYVSPPKLGVREMPKFDAFVESVVYRGDKLHILEKREGWGRISPYYVYEDGGPEVAEWVPMEALLEVAPTITNEERIETISHYIENSDDFKQYFDVFIKTTDSLLKDGTCTPEDFEETQGWIRSVTFNEQEAYFVYCGGLKQANKIYLDVHTGKTFYR</sequence>
<evidence type="ECO:0008006" key="3">
    <source>
        <dbReference type="Google" id="ProtNLM"/>
    </source>
</evidence>
<protein>
    <recommendedName>
        <fullName evidence="3">SH3 domain-containing protein</fullName>
    </recommendedName>
</protein>
<comment type="caution">
    <text evidence="1">The sequence shown here is derived from an EMBL/GenBank/DDBJ whole genome shotgun (WGS) entry which is preliminary data.</text>
</comment>
<name>A0A432D149_9VIBR</name>
<dbReference type="EMBL" id="RXZH01000001">
    <property type="protein sequence ID" value="RTZ17588.1"/>
    <property type="molecule type" value="Genomic_DNA"/>
</dbReference>
<gene>
    <name evidence="1" type="ORF">EJ063_02040</name>
</gene>
<proteinExistence type="predicted"/>
<dbReference type="PROSITE" id="PS51257">
    <property type="entry name" value="PROKAR_LIPOPROTEIN"/>
    <property type="match status" value="1"/>
</dbReference>
<reference evidence="1 2" key="1">
    <citation type="submission" date="2018-12" db="EMBL/GenBank/DDBJ databases">
        <title>Vibrio sp. isolated from China Sea.</title>
        <authorList>
            <person name="Li Y."/>
        </authorList>
    </citation>
    <scope>NUCLEOTIDE SEQUENCE [LARGE SCALE GENOMIC DNA]</scope>
    <source>
        <strain evidence="1 2">BEI207</strain>
    </source>
</reference>
<accession>A0A432D149</accession>
<dbReference type="AlphaFoldDB" id="A0A432D149"/>
<organism evidence="1 2">
    <name type="scientific">Vibrio aquaticus</name>
    <dbReference type="NCBI Taxonomy" id="2496559"/>
    <lineage>
        <taxon>Bacteria</taxon>
        <taxon>Pseudomonadati</taxon>
        <taxon>Pseudomonadota</taxon>
        <taxon>Gammaproteobacteria</taxon>
        <taxon>Vibrionales</taxon>
        <taxon>Vibrionaceae</taxon>
        <taxon>Vibrio</taxon>
    </lineage>
</organism>
<evidence type="ECO:0000313" key="2">
    <source>
        <dbReference type="Proteomes" id="UP000268973"/>
    </source>
</evidence>
<dbReference type="RefSeq" id="WP_126572342.1">
    <property type="nucleotide sequence ID" value="NZ_RXZH01000001.1"/>
</dbReference>